<name>A0A182RXG5_ANOFN</name>
<dbReference type="VEuPathDB" id="VectorBase:AFUN010983"/>
<evidence type="ECO:0000313" key="7">
    <source>
        <dbReference type="EnsemblMetazoa" id="AFUN010983-PA"/>
    </source>
</evidence>
<dbReference type="InterPro" id="IPR052639">
    <property type="entry name" value="TRAIP_ubiq-protein_ligase"/>
</dbReference>
<dbReference type="InterPro" id="IPR013083">
    <property type="entry name" value="Znf_RING/FYVE/PHD"/>
</dbReference>
<dbReference type="VEuPathDB" id="VectorBase:AFUN2_005794"/>
<dbReference type="GO" id="GO:0090734">
    <property type="term" value="C:site of DNA damage"/>
    <property type="evidence" value="ECO:0007669"/>
    <property type="project" value="TreeGrafter"/>
</dbReference>
<evidence type="ECO:0000256" key="2">
    <source>
        <dbReference type="ARBA" id="ARBA00022833"/>
    </source>
</evidence>
<dbReference type="SMART" id="SM00184">
    <property type="entry name" value="RING"/>
    <property type="match status" value="1"/>
</dbReference>
<evidence type="ECO:0000259" key="6">
    <source>
        <dbReference type="PROSITE" id="PS50089"/>
    </source>
</evidence>
<keyword evidence="1 3" id="KW-0479">Metal-binding</keyword>
<evidence type="ECO:0000256" key="1">
    <source>
        <dbReference type="ARBA" id="ARBA00022771"/>
    </source>
</evidence>
<feature type="transmembrane region" description="Helical" evidence="5">
    <location>
        <begin position="263"/>
        <end position="286"/>
    </location>
</feature>
<keyword evidence="1 3" id="KW-0863">Zinc-finger</keyword>
<keyword evidence="2" id="KW-0862">Zinc</keyword>
<feature type="domain" description="RING-type" evidence="6">
    <location>
        <begin position="5"/>
        <end position="46"/>
    </location>
</feature>
<dbReference type="PANTHER" id="PTHR46569:SF1">
    <property type="entry name" value="E3 UBIQUITIN-PROTEIN LIGASE RFWD3-RELATED"/>
    <property type="match status" value="1"/>
</dbReference>
<dbReference type="GO" id="GO:0061630">
    <property type="term" value="F:ubiquitin protein ligase activity"/>
    <property type="evidence" value="ECO:0007669"/>
    <property type="project" value="TreeGrafter"/>
</dbReference>
<proteinExistence type="predicted"/>
<dbReference type="GO" id="GO:0008270">
    <property type="term" value="F:zinc ion binding"/>
    <property type="evidence" value="ECO:0007669"/>
    <property type="project" value="UniProtKB-KW"/>
</dbReference>
<keyword evidence="4" id="KW-0175">Coiled coil</keyword>
<dbReference type="SUPFAM" id="SSF57997">
    <property type="entry name" value="Tropomyosin"/>
    <property type="match status" value="1"/>
</dbReference>
<dbReference type="Gene3D" id="3.30.40.10">
    <property type="entry name" value="Zinc/RING finger domain, C3HC4 (zinc finger)"/>
    <property type="match status" value="1"/>
</dbReference>
<feature type="coiled-coil region" evidence="4">
    <location>
        <begin position="64"/>
        <end position="126"/>
    </location>
</feature>
<reference evidence="7" key="1">
    <citation type="submission" date="2020-05" db="UniProtKB">
        <authorList>
            <consortium name="EnsemblMetazoa"/>
        </authorList>
    </citation>
    <scope>IDENTIFICATION</scope>
    <source>
        <strain evidence="7">FUMOZ</strain>
    </source>
</reference>
<accession>A0A182RXG5</accession>
<evidence type="ECO:0000256" key="4">
    <source>
        <dbReference type="SAM" id="Coils"/>
    </source>
</evidence>
<dbReference type="PROSITE" id="PS50089">
    <property type="entry name" value="ZF_RING_2"/>
    <property type="match status" value="1"/>
</dbReference>
<dbReference type="STRING" id="62324.A0A182RXG5"/>
<feature type="coiled-coil region" evidence="4">
    <location>
        <begin position="190"/>
        <end position="238"/>
    </location>
</feature>
<keyword evidence="5" id="KW-0472">Membrane</keyword>
<organism evidence="7">
    <name type="scientific">Anopheles funestus</name>
    <name type="common">African malaria mosquito</name>
    <dbReference type="NCBI Taxonomy" id="62324"/>
    <lineage>
        <taxon>Eukaryota</taxon>
        <taxon>Metazoa</taxon>
        <taxon>Ecdysozoa</taxon>
        <taxon>Arthropoda</taxon>
        <taxon>Hexapoda</taxon>
        <taxon>Insecta</taxon>
        <taxon>Pterygota</taxon>
        <taxon>Neoptera</taxon>
        <taxon>Endopterygota</taxon>
        <taxon>Diptera</taxon>
        <taxon>Nematocera</taxon>
        <taxon>Culicoidea</taxon>
        <taxon>Culicidae</taxon>
        <taxon>Anophelinae</taxon>
        <taxon>Anopheles</taxon>
    </lineage>
</organism>
<sequence length="296" mass="34417">MKYECAICTETFLPSSKVNTTRCGHMFHRLCLLRWLAQSETCPQCRKQCTPAQLIKMYFNVASNSSLEKQLENLTLKFRAQEALLKTLKNDATAHKCEQQKMSKTIQDLEKELRTKNNAKDLLLKNKDYFISNIRHQQQLLKKMKNDAAIHKITQKTEAKRIKMLEEELHKRKIISNLMLQEGDCFTSKIRVQEQLLNTLKNEAAVHTNKQQQMSAAIQNVEQQLRTTEIRNNSLLREQDCFTSKIRVQEQLLKKLKSEHRGLFSAISVFSAVMMPLLFSGVILAIRFYTYCASKK</sequence>
<dbReference type="Pfam" id="PF13639">
    <property type="entry name" value="zf-RING_2"/>
    <property type="match status" value="1"/>
</dbReference>
<dbReference type="EnsemblMetazoa" id="AFUN010983-RA">
    <property type="protein sequence ID" value="AFUN010983-PA"/>
    <property type="gene ID" value="AFUN010983"/>
</dbReference>
<dbReference type="AlphaFoldDB" id="A0A182RXG5"/>
<dbReference type="PANTHER" id="PTHR46569">
    <property type="entry name" value="E3 UBIQUITIN-PROTEIN LIGASE TRAIP"/>
    <property type="match status" value="1"/>
</dbReference>
<dbReference type="GO" id="GO:0031297">
    <property type="term" value="P:replication fork processing"/>
    <property type="evidence" value="ECO:0007669"/>
    <property type="project" value="TreeGrafter"/>
</dbReference>
<keyword evidence="5" id="KW-1133">Transmembrane helix</keyword>
<evidence type="ECO:0000256" key="5">
    <source>
        <dbReference type="SAM" id="Phobius"/>
    </source>
</evidence>
<dbReference type="SUPFAM" id="SSF57850">
    <property type="entry name" value="RING/U-box"/>
    <property type="match status" value="1"/>
</dbReference>
<dbReference type="GO" id="GO:0016567">
    <property type="term" value="P:protein ubiquitination"/>
    <property type="evidence" value="ECO:0007669"/>
    <property type="project" value="TreeGrafter"/>
</dbReference>
<dbReference type="GO" id="GO:0005634">
    <property type="term" value="C:nucleus"/>
    <property type="evidence" value="ECO:0007669"/>
    <property type="project" value="TreeGrafter"/>
</dbReference>
<keyword evidence="5" id="KW-0812">Transmembrane</keyword>
<evidence type="ECO:0000256" key="3">
    <source>
        <dbReference type="PROSITE-ProRule" id="PRU00175"/>
    </source>
</evidence>
<dbReference type="InterPro" id="IPR001841">
    <property type="entry name" value="Znf_RING"/>
</dbReference>
<protein>
    <submittedName>
        <fullName evidence="7">RING-type domain-containing protein</fullName>
    </submittedName>
</protein>